<dbReference type="GeneID" id="64825867"/>
<dbReference type="Proteomes" id="UP000682967">
    <property type="component" value="Plasmid pHsi139"/>
</dbReference>
<keyword evidence="1" id="KW-0614">Plasmid</keyword>
<dbReference type="EMBL" id="CP073372">
    <property type="protein sequence ID" value="QUJ74967.1"/>
    <property type="molecule type" value="Genomic_DNA"/>
</dbReference>
<dbReference type="KEGG" id="hsin:KDQ40_22885"/>
<geneLocation type="plasmid" evidence="1 2">
    <name>pHsi139</name>
</geneLocation>
<dbReference type="OrthoDB" id="339314at2157"/>
<name>A0A8T8KM86_9EURY</name>
<evidence type="ECO:0000313" key="1">
    <source>
        <dbReference type="EMBL" id="QUJ74967.1"/>
    </source>
</evidence>
<evidence type="ECO:0000313" key="2">
    <source>
        <dbReference type="Proteomes" id="UP000682967"/>
    </source>
</evidence>
<accession>A0A8T8KM86</accession>
<proteinExistence type="predicted"/>
<dbReference type="RefSeq" id="WP_082229936.1">
    <property type="nucleotide sequence ID" value="NZ_AOLR01000037.1"/>
</dbReference>
<sequence>MAADLFRVTVDEPNYGRVLETPVDEERLKRAELLHLTGDRLWAQRNSDNGQQVYEAMSPGDGLLFYKVQRGHTNDEGKYVATGRIKEKQRLKEEASRALFETPVATLGYTVTDFNPILKSIADIEDILGYSSYPQSSHRVTDDRYKTVEHTLESLSE</sequence>
<organism evidence="1 2">
    <name type="scientific">Haloarcula marismortui ATCC 33800</name>
    <dbReference type="NCBI Taxonomy" id="662476"/>
    <lineage>
        <taxon>Archaea</taxon>
        <taxon>Methanobacteriati</taxon>
        <taxon>Methanobacteriota</taxon>
        <taxon>Stenosarchaea group</taxon>
        <taxon>Halobacteria</taxon>
        <taxon>Halobacteriales</taxon>
        <taxon>Haloarculaceae</taxon>
        <taxon>Haloarcula</taxon>
    </lineage>
</organism>
<gene>
    <name evidence="1" type="ORF">KDQ40_22885</name>
</gene>
<dbReference type="AlphaFoldDB" id="A0A8T8KM86"/>
<protein>
    <submittedName>
        <fullName evidence="1">EVE domain-containing protein</fullName>
    </submittedName>
</protein>
<reference evidence="1" key="1">
    <citation type="submission" date="2021-04" db="EMBL/GenBank/DDBJ databases">
        <title>Complete Genome sequence and Methylome Analysis of the Haloarchaeon Haloarcula sinaiiensis.</title>
        <authorList>
            <person name="Fomenkov A."/>
            <person name="DasSarma P."/>
            <person name="DasSarma S."/>
            <person name="Roberts R.J."/>
        </authorList>
    </citation>
    <scope>NUCLEOTIDE SEQUENCE</scope>
    <source>
        <strain evidence="1">ATCC 33800</strain>
        <plasmid evidence="1">pHsi139</plasmid>
    </source>
</reference>